<dbReference type="InterPro" id="IPR035926">
    <property type="entry name" value="NusB-like_sf"/>
</dbReference>
<dbReference type="RefSeq" id="WP_024732260.1">
    <property type="nucleotide sequence ID" value="NZ_BAABYU010000001.1"/>
</dbReference>
<dbReference type="NCBIfam" id="TIGR01951">
    <property type="entry name" value="nusB"/>
    <property type="match status" value="1"/>
</dbReference>
<evidence type="ECO:0000256" key="5">
    <source>
        <dbReference type="ARBA" id="ARBA00023163"/>
    </source>
</evidence>
<keyword evidence="9" id="KW-1185">Reference proteome</keyword>
<evidence type="ECO:0000313" key="8">
    <source>
        <dbReference type="EMBL" id="RGE87170.1"/>
    </source>
</evidence>
<evidence type="ECO:0000256" key="2">
    <source>
        <dbReference type="ARBA" id="ARBA00022814"/>
    </source>
</evidence>
<keyword evidence="2 6" id="KW-0889">Transcription antitermination</keyword>
<evidence type="ECO:0000256" key="6">
    <source>
        <dbReference type="HAMAP-Rule" id="MF_00073"/>
    </source>
</evidence>
<dbReference type="GO" id="GO:0006353">
    <property type="term" value="P:DNA-templated transcription termination"/>
    <property type="evidence" value="ECO:0007669"/>
    <property type="project" value="UniProtKB-UniRule"/>
</dbReference>
<dbReference type="InterPro" id="IPR006027">
    <property type="entry name" value="NusB_RsmB_TIM44"/>
</dbReference>
<evidence type="ECO:0000256" key="1">
    <source>
        <dbReference type="ARBA" id="ARBA00005952"/>
    </source>
</evidence>
<sequence>MGRSEIREHIFRMLFGREFHTQEELLEQGRLYMELLKTEREVSETDEAYIQEKCRKVEELIPEIDALINEQTTGWKTGRMNKADLTILRLAVYEMKWDEDIPVKVAINEAVELAKKYSSDEGPSFINGVLAKIAA</sequence>
<dbReference type="SUPFAM" id="SSF48013">
    <property type="entry name" value="NusB-like"/>
    <property type="match status" value="1"/>
</dbReference>
<comment type="similarity">
    <text evidence="1 6">Belongs to the NusB family.</text>
</comment>
<evidence type="ECO:0000259" key="7">
    <source>
        <dbReference type="Pfam" id="PF01029"/>
    </source>
</evidence>
<dbReference type="Gene3D" id="1.10.940.10">
    <property type="entry name" value="NusB-like"/>
    <property type="match status" value="1"/>
</dbReference>
<dbReference type="InterPro" id="IPR011605">
    <property type="entry name" value="NusB_fam"/>
</dbReference>
<dbReference type="GO" id="GO:0031564">
    <property type="term" value="P:transcription antitermination"/>
    <property type="evidence" value="ECO:0007669"/>
    <property type="project" value="UniProtKB-KW"/>
</dbReference>
<proteinExistence type="inferred from homology"/>
<evidence type="ECO:0000256" key="4">
    <source>
        <dbReference type="ARBA" id="ARBA00023015"/>
    </source>
</evidence>
<accession>A0A3E3K1Z4</accession>
<dbReference type="EMBL" id="QVLX01000004">
    <property type="protein sequence ID" value="RGE87170.1"/>
    <property type="molecule type" value="Genomic_DNA"/>
</dbReference>
<dbReference type="OrthoDB" id="9811381at2"/>
<evidence type="ECO:0000313" key="9">
    <source>
        <dbReference type="Proteomes" id="UP000261080"/>
    </source>
</evidence>
<gene>
    <name evidence="6 8" type="primary">nusB</name>
    <name evidence="8" type="ORF">DW016_09610</name>
</gene>
<evidence type="ECO:0000256" key="3">
    <source>
        <dbReference type="ARBA" id="ARBA00022884"/>
    </source>
</evidence>
<dbReference type="GO" id="GO:0005829">
    <property type="term" value="C:cytosol"/>
    <property type="evidence" value="ECO:0007669"/>
    <property type="project" value="TreeGrafter"/>
</dbReference>
<dbReference type="PANTHER" id="PTHR11078:SF3">
    <property type="entry name" value="ANTITERMINATION NUSB DOMAIN-CONTAINING PROTEIN"/>
    <property type="match status" value="1"/>
</dbReference>
<dbReference type="Pfam" id="PF01029">
    <property type="entry name" value="NusB"/>
    <property type="match status" value="1"/>
</dbReference>
<dbReference type="HAMAP" id="MF_00073">
    <property type="entry name" value="NusB"/>
    <property type="match status" value="1"/>
</dbReference>
<comment type="caution">
    <text evidence="8">The sequence shown here is derived from an EMBL/GenBank/DDBJ whole genome shotgun (WGS) entry which is preliminary data.</text>
</comment>
<feature type="domain" description="NusB/RsmB/TIM44" evidence="7">
    <location>
        <begin position="5"/>
        <end position="134"/>
    </location>
</feature>
<dbReference type="GO" id="GO:0003723">
    <property type="term" value="F:RNA binding"/>
    <property type="evidence" value="ECO:0007669"/>
    <property type="project" value="UniProtKB-UniRule"/>
</dbReference>
<comment type="function">
    <text evidence="6">Involved in transcription antitermination. Required for transcription of ribosomal RNA (rRNA) genes. Binds specifically to the boxA antiterminator sequence of the ribosomal RNA (rrn) operons.</text>
</comment>
<organism evidence="8 9">
    <name type="scientific">Sellimonas intestinalis</name>
    <dbReference type="NCBI Taxonomy" id="1653434"/>
    <lineage>
        <taxon>Bacteria</taxon>
        <taxon>Bacillati</taxon>
        <taxon>Bacillota</taxon>
        <taxon>Clostridia</taxon>
        <taxon>Lachnospirales</taxon>
        <taxon>Lachnospiraceae</taxon>
        <taxon>Sellimonas</taxon>
    </lineage>
</organism>
<keyword evidence="3 6" id="KW-0694">RNA-binding</keyword>
<reference evidence="8 9" key="1">
    <citation type="submission" date="2018-08" db="EMBL/GenBank/DDBJ databases">
        <title>A genome reference for cultivated species of the human gut microbiota.</title>
        <authorList>
            <person name="Zou Y."/>
            <person name="Xue W."/>
            <person name="Luo G."/>
        </authorList>
    </citation>
    <scope>NUCLEOTIDE SEQUENCE [LARGE SCALE GENOMIC DNA]</scope>
    <source>
        <strain evidence="8 9">AF37-2AT</strain>
    </source>
</reference>
<name>A0A3E3K1Z4_9FIRM</name>
<keyword evidence="4 6" id="KW-0805">Transcription regulation</keyword>
<dbReference type="PANTHER" id="PTHR11078">
    <property type="entry name" value="N UTILIZATION SUBSTANCE PROTEIN B-RELATED"/>
    <property type="match status" value="1"/>
</dbReference>
<dbReference type="AlphaFoldDB" id="A0A3E3K1Z4"/>
<protein>
    <recommendedName>
        <fullName evidence="6">Transcription antitermination protein NusB</fullName>
    </recommendedName>
    <alternativeName>
        <fullName evidence="6">Antitermination factor NusB</fullName>
    </alternativeName>
</protein>
<keyword evidence="5 6" id="KW-0804">Transcription</keyword>
<dbReference type="Proteomes" id="UP000261080">
    <property type="component" value="Unassembled WGS sequence"/>
</dbReference>